<gene>
    <name evidence="1" type="ORF">G8D99_01570</name>
</gene>
<protein>
    <submittedName>
        <fullName evidence="1">Uncharacterized protein</fullName>
    </submittedName>
</protein>
<dbReference type="RefSeq" id="WP_166322009.1">
    <property type="nucleotide sequence ID" value="NZ_CP049916.1"/>
</dbReference>
<dbReference type="EMBL" id="CP049916">
    <property type="protein sequence ID" value="QIO07847.1"/>
    <property type="molecule type" value="Genomic_DNA"/>
</dbReference>
<proteinExistence type="predicted"/>
<name>A0A6G8S128_9GAMM</name>
<evidence type="ECO:0000313" key="2">
    <source>
        <dbReference type="Proteomes" id="UP000501939"/>
    </source>
</evidence>
<organism evidence="1 2">
    <name type="scientific">Acinetobacter lanii</name>
    <dbReference type="NCBI Taxonomy" id="2715163"/>
    <lineage>
        <taxon>Bacteria</taxon>
        <taxon>Pseudomonadati</taxon>
        <taxon>Pseudomonadota</taxon>
        <taxon>Gammaproteobacteria</taxon>
        <taxon>Moraxellales</taxon>
        <taxon>Moraxellaceae</taxon>
        <taxon>Acinetobacter</taxon>
    </lineage>
</organism>
<sequence length="142" mass="17004">MKFVVVFFTMIFISNAYSKEFLLKLNIGNFLEKIKNYDKDRRFVYKNNDTPKNSPQLYFLRDAKSNNNFGNFDKEVIEYGFVDMGKDIDYIYAEHFFDCKSKHKIIYSQIFDENGVYLRSKISYYKFEDSSLQLDQMICSVN</sequence>
<reference evidence="1 2" key="1">
    <citation type="submission" date="2020-03" db="EMBL/GenBank/DDBJ databases">
        <authorList>
            <person name="Zhu W."/>
        </authorList>
    </citation>
    <scope>NUCLEOTIDE SEQUENCE [LARGE SCALE GENOMIC DNA]</scope>
    <source>
        <strain evidence="1 2">185</strain>
    </source>
</reference>
<dbReference type="KEGG" id="alj:G8D99_01570"/>
<dbReference type="Proteomes" id="UP000501939">
    <property type="component" value="Chromosome"/>
</dbReference>
<evidence type="ECO:0000313" key="1">
    <source>
        <dbReference type="EMBL" id="QIO07847.1"/>
    </source>
</evidence>
<keyword evidence="2" id="KW-1185">Reference proteome</keyword>
<dbReference type="AlphaFoldDB" id="A0A6G8S128"/>
<accession>A0A6G8S128</accession>